<organism evidence="3">
    <name type="scientific">Tepidanaerobacter syntrophicus</name>
    <dbReference type="NCBI Taxonomy" id="224999"/>
    <lineage>
        <taxon>Bacteria</taxon>
        <taxon>Bacillati</taxon>
        <taxon>Bacillota</taxon>
        <taxon>Clostridia</taxon>
        <taxon>Thermosediminibacterales</taxon>
        <taxon>Tepidanaerobacteraceae</taxon>
        <taxon>Tepidanaerobacter</taxon>
    </lineage>
</organism>
<dbReference type="SUPFAM" id="SSF51735">
    <property type="entry name" value="NAD(P)-binding Rossmann-fold domains"/>
    <property type="match status" value="1"/>
</dbReference>
<dbReference type="Pfam" id="PF21135">
    <property type="entry name" value="DRL_cat"/>
    <property type="match status" value="1"/>
</dbReference>
<accession>A0A0U9HG19</accession>
<dbReference type="InterPro" id="IPR048423">
    <property type="entry name" value="DRL_cat"/>
</dbReference>
<dbReference type="EMBL" id="DF977003">
    <property type="protein sequence ID" value="GAQ25794.1"/>
    <property type="molecule type" value="Genomic_DNA"/>
</dbReference>
<dbReference type="PANTHER" id="PTHR37850">
    <property type="entry name" value="STRU PROTEIN"/>
    <property type="match status" value="1"/>
</dbReference>
<protein>
    <submittedName>
        <fullName evidence="3">Homoserine dehydrogenase</fullName>
    </submittedName>
</protein>
<name>A0A0U9HG19_9FIRM</name>
<dbReference type="STRING" id="224999.GCA_001485475_01830"/>
<evidence type="ECO:0000313" key="4">
    <source>
        <dbReference type="Proteomes" id="UP000062160"/>
    </source>
</evidence>
<dbReference type="InterPro" id="IPR005106">
    <property type="entry name" value="Asp/hSer_DH_NAD-bd"/>
</dbReference>
<keyword evidence="4" id="KW-1185">Reference proteome</keyword>
<reference evidence="3" key="1">
    <citation type="journal article" date="2016" name="Genome Announc.">
        <title>Draft Genome Sequence of the Syntrophic Lactate-Degrading Bacterium Tepidanaerobacter syntrophicus JLT.</title>
        <authorList>
            <person name="Matsuura N."/>
            <person name="Ohashi A."/>
            <person name="Tourlousse D.M."/>
            <person name="Sekiguchi Y."/>
        </authorList>
    </citation>
    <scope>NUCLEOTIDE SEQUENCE [LARGE SCALE GENOMIC DNA]</scope>
    <source>
        <strain evidence="3">JL</strain>
    </source>
</reference>
<evidence type="ECO:0000259" key="2">
    <source>
        <dbReference type="Pfam" id="PF21135"/>
    </source>
</evidence>
<gene>
    <name evidence="3" type="ORF">TSYNT_941</name>
</gene>
<dbReference type="Gene3D" id="3.40.50.720">
    <property type="entry name" value="NAD(P)-binding Rossmann-like Domain"/>
    <property type="match status" value="1"/>
</dbReference>
<dbReference type="AlphaFoldDB" id="A0A0U9HG19"/>
<feature type="domain" description="Oxidoreductase DRL-like catalytic" evidence="2">
    <location>
        <begin position="160"/>
        <end position="321"/>
    </location>
</feature>
<proteinExistence type="predicted"/>
<dbReference type="PANTHER" id="PTHR37850:SF2">
    <property type="entry name" value="SAF DOMAIN PROTEIN"/>
    <property type="match status" value="1"/>
</dbReference>
<sequence length="429" mass="46117">MLNLNSKLKELEEKGGKINIGLVGTGQMGRGIVDRVLRMRGMNIPIIANRTIEKARETFELAGISPQDVYEVNTVSQAEKAIQQGKYAVTEDFEIVTEILPVDVIIEATGVPEVGANTALKSIYNGKHVVMLNVEADVTVGPILKKMADSAGIVYTGSAGDEPGAIKELFDFADSMGFKVVAAGKGKNNPLNREANPDNMRPEAETRGINPRMLTSFVDATNTMVELTAVANATGLIPSCRGLVGPTGAVKDLPKIFSLKEDGGILDKCGVVDFVFGIAPGVFIVVTTDSPVTKQIMSYISLGDGPNYVFYRPYHLVCVETPLSAARAVLYKEPTISPIGAPVAETITVAKKDLKAGEHLDGIGGYTVYGLIDTAENAKKENALPIGLINENTVLKQDVKKGQAISYNMVELENDSTILQLRRIQDKFF</sequence>
<dbReference type="Proteomes" id="UP000062160">
    <property type="component" value="Unassembled WGS sequence"/>
</dbReference>
<dbReference type="GO" id="GO:0050661">
    <property type="term" value="F:NADP binding"/>
    <property type="evidence" value="ECO:0007669"/>
    <property type="project" value="InterPro"/>
</dbReference>
<dbReference type="GO" id="GO:0016491">
    <property type="term" value="F:oxidoreductase activity"/>
    <property type="evidence" value="ECO:0007669"/>
    <property type="project" value="InterPro"/>
</dbReference>
<dbReference type="OrthoDB" id="9777844at2"/>
<evidence type="ECO:0000313" key="3">
    <source>
        <dbReference type="EMBL" id="GAQ25794.1"/>
    </source>
</evidence>
<dbReference type="Pfam" id="PF03447">
    <property type="entry name" value="NAD_binding_3"/>
    <property type="match status" value="1"/>
</dbReference>
<dbReference type="CDD" id="cd11616">
    <property type="entry name" value="SAF_DH_OX_like"/>
    <property type="match status" value="1"/>
</dbReference>
<evidence type="ECO:0000259" key="1">
    <source>
        <dbReference type="Pfam" id="PF03447"/>
    </source>
</evidence>
<dbReference type="InterPro" id="IPR036291">
    <property type="entry name" value="NAD(P)-bd_dom_sf"/>
</dbReference>
<dbReference type="RefSeq" id="WP_059033337.1">
    <property type="nucleotide sequence ID" value="NZ_BSDN01000013.1"/>
</dbReference>
<feature type="domain" description="Aspartate/homoserine dehydrogenase NAD-binding" evidence="1">
    <location>
        <begin position="24"/>
        <end position="136"/>
    </location>
</feature>